<evidence type="ECO:0000313" key="2">
    <source>
        <dbReference type="Proteomes" id="UP000612808"/>
    </source>
</evidence>
<accession>A0A8J3N915</accession>
<sequence>MIMAIVMVTFRHSPRKTSDKTYFARIGFLPVVCCALGEEVAVGPGRVVPVRRPTTPRHPAPGQP</sequence>
<dbReference type="AlphaFoldDB" id="A0A8J3N915"/>
<evidence type="ECO:0000313" key="1">
    <source>
        <dbReference type="EMBL" id="GID10671.1"/>
    </source>
</evidence>
<proteinExistence type="predicted"/>
<dbReference type="EMBL" id="BOMB01000008">
    <property type="protein sequence ID" value="GID10671.1"/>
    <property type="molecule type" value="Genomic_DNA"/>
</dbReference>
<name>A0A8J3N915_9ACTN</name>
<organism evidence="1 2">
    <name type="scientific">Actinocatenispora rupis</name>
    <dbReference type="NCBI Taxonomy" id="519421"/>
    <lineage>
        <taxon>Bacteria</taxon>
        <taxon>Bacillati</taxon>
        <taxon>Actinomycetota</taxon>
        <taxon>Actinomycetes</taxon>
        <taxon>Micromonosporales</taxon>
        <taxon>Micromonosporaceae</taxon>
        <taxon>Actinocatenispora</taxon>
    </lineage>
</organism>
<comment type="caution">
    <text evidence="1">The sequence shown here is derived from an EMBL/GenBank/DDBJ whole genome shotgun (WGS) entry which is preliminary data.</text>
</comment>
<protein>
    <submittedName>
        <fullName evidence="1">Uncharacterized protein</fullName>
    </submittedName>
</protein>
<gene>
    <name evidence="1" type="ORF">Aru02nite_15600</name>
</gene>
<dbReference type="Proteomes" id="UP000612808">
    <property type="component" value="Unassembled WGS sequence"/>
</dbReference>
<keyword evidence="2" id="KW-1185">Reference proteome</keyword>
<reference evidence="1" key="1">
    <citation type="submission" date="2021-01" db="EMBL/GenBank/DDBJ databases">
        <title>Whole genome shotgun sequence of Actinocatenispora rupis NBRC 107355.</title>
        <authorList>
            <person name="Komaki H."/>
            <person name="Tamura T."/>
        </authorList>
    </citation>
    <scope>NUCLEOTIDE SEQUENCE</scope>
    <source>
        <strain evidence="1">NBRC 107355</strain>
    </source>
</reference>